<dbReference type="eggNOG" id="COG1960">
    <property type="taxonomic scope" value="Bacteria"/>
</dbReference>
<protein>
    <submittedName>
        <fullName evidence="4">Putative acyl-CoA dehydrogenase type 2 domain-containing protein</fullName>
    </submittedName>
</protein>
<dbReference type="InterPro" id="IPR046373">
    <property type="entry name" value="Acyl-CoA_Oxase/DH_mid-dom_sf"/>
</dbReference>
<feature type="domain" description="Acyl-CoA dehydrogenase C-terminal" evidence="3">
    <location>
        <begin position="249"/>
        <end position="379"/>
    </location>
</feature>
<evidence type="ECO:0000259" key="3">
    <source>
        <dbReference type="Pfam" id="PF08028"/>
    </source>
</evidence>
<dbReference type="PANTHER" id="PTHR43884:SF12">
    <property type="entry name" value="ISOVALERYL-COA DEHYDROGENASE, MITOCHONDRIAL-RELATED"/>
    <property type="match status" value="1"/>
</dbReference>
<dbReference type="InterPro" id="IPR009100">
    <property type="entry name" value="AcylCoA_DH/oxidase_NM_dom_sf"/>
</dbReference>
<dbReference type="Pfam" id="PF08028">
    <property type="entry name" value="Acyl-CoA_dh_2"/>
    <property type="match status" value="1"/>
</dbReference>
<gene>
    <name evidence="4" type="ORF">SGLAU_25450</name>
</gene>
<dbReference type="InterPro" id="IPR037069">
    <property type="entry name" value="AcylCoA_DH/ox_N_sf"/>
</dbReference>
<reference evidence="5" key="1">
    <citation type="journal article" date="2015" name="J. Biotechnol.">
        <title>Complete genome sequence of the actinobacterium Streptomyces glaucescens GLA.O (DSM 40922) consisting of a linear chromosome and one linear plasmid.</title>
        <authorList>
            <person name="Ortseifen V."/>
            <person name="Winkler A."/>
            <person name="Albersmeier A."/>
            <person name="Wendler S."/>
            <person name="Puhler A."/>
            <person name="Kalinowski J."/>
            <person name="Ruckert C."/>
        </authorList>
    </citation>
    <scope>NUCLEOTIDE SEQUENCE [LARGE SCALE GENOMIC DNA]</scope>
    <source>
        <strain evidence="5">DSM 40922 / GLA O</strain>
    </source>
</reference>
<evidence type="ECO:0000313" key="4">
    <source>
        <dbReference type="EMBL" id="AIS01028.1"/>
    </source>
</evidence>
<dbReference type="Pfam" id="PF02771">
    <property type="entry name" value="Acyl-CoA_dh_N"/>
    <property type="match status" value="1"/>
</dbReference>
<proteinExistence type="predicted"/>
<dbReference type="AlphaFoldDB" id="A0A089XAP1"/>
<dbReference type="SUPFAM" id="SSF47203">
    <property type="entry name" value="Acyl-CoA dehydrogenase C-terminal domain-like"/>
    <property type="match status" value="1"/>
</dbReference>
<feature type="domain" description="Acyl-CoA dehydrogenase/oxidase N-terminal" evidence="2">
    <location>
        <begin position="32"/>
        <end position="106"/>
    </location>
</feature>
<dbReference type="InterPro" id="IPR013107">
    <property type="entry name" value="Acyl-CoA_DH_C"/>
</dbReference>
<organism evidence="4 5">
    <name type="scientific">Streptomyces glaucescens</name>
    <dbReference type="NCBI Taxonomy" id="1907"/>
    <lineage>
        <taxon>Bacteria</taxon>
        <taxon>Bacillati</taxon>
        <taxon>Actinomycetota</taxon>
        <taxon>Actinomycetes</taxon>
        <taxon>Kitasatosporales</taxon>
        <taxon>Streptomycetaceae</taxon>
        <taxon>Streptomyces</taxon>
    </lineage>
</organism>
<dbReference type="Proteomes" id="UP000029482">
    <property type="component" value="Chromosome"/>
</dbReference>
<dbReference type="InterPro" id="IPR013786">
    <property type="entry name" value="AcylCoA_DH/ox_N"/>
</dbReference>
<evidence type="ECO:0000256" key="1">
    <source>
        <dbReference type="ARBA" id="ARBA00023002"/>
    </source>
</evidence>
<dbReference type="KEGG" id="sgu:SGLAU_25450"/>
<accession>A0A089XAP1</accession>
<sequence>MTITELPRTDESAQVPNTAEDILRHAREAVPVLRERAAGIEAARRLPADVVELLRRGGVFRAAVPKDRGGPELTSMQQTELIETLATGDVSTAWCAMIGMDSGIYAGYLEEAAVREFYDRPDTPNSGWIHPQGRAERVPGGYRVTGHWRFGSGSTHCEVLVAGCQVFKDGRPEPDPVTGDPVHWRVMVARPDQYEIVDTWHTTGLAGSGSCDYRVTDLFVPEEHSFSFRVPRRTGPLHATPDAILRKMSGVPLGMARAAIDHVRELARTRVDRESGTPWAESARVRSTLARAEMELAAARASVYTSLEEQWAALERGDETTARQRTATALARYHAFRTGRSIVSTLFDLVGGSSIYRGSSPLDRWLRDAHTMCQHAVAQDSILELTGQVLLGGESRSPFF</sequence>
<keyword evidence="1" id="KW-0560">Oxidoreductase</keyword>
<dbReference type="GO" id="GO:0050660">
    <property type="term" value="F:flavin adenine dinucleotide binding"/>
    <property type="evidence" value="ECO:0007669"/>
    <property type="project" value="InterPro"/>
</dbReference>
<dbReference type="Gene3D" id="1.20.140.10">
    <property type="entry name" value="Butyryl-CoA Dehydrogenase, subunit A, domain 3"/>
    <property type="match status" value="1"/>
</dbReference>
<dbReference type="EMBL" id="CP009438">
    <property type="protein sequence ID" value="AIS01028.1"/>
    <property type="molecule type" value="Genomic_DNA"/>
</dbReference>
<dbReference type="Gene3D" id="1.10.540.10">
    <property type="entry name" value="Acyl-CoA dehydrogenase/oxidase, N-terminal domain"/>
    <property type="match status" value="1"/>
</dbReference>
<evidence type="ECO:0000259" key="2">
    <source>
        <dbReference type="Pfam" id="PF02771"/>
    </source>
</evidence>
<keyword evidence="5" id="KW-1185">Reference proteome</keyword>
<dbReference type="PIRSF" id="PIRSF016578">
    <property type="entry name" value="HsaA"/>
    <property type="match status" value="1"/>
</dbReference>
<dbReference type="STRING" id="1907.SGLAU_25450"/>
<dbReference type="HOGENOM" id="CLU_018204_2_1_11"/>
<dbReference type="InterPro" id="IPR036250">
    <property type="entry name" value="AcylCo_DH-like_C"/>
</dbReference>
<dbReference type="Gene3D" id="2.40.110.10">
    <property type="entry name" value="Butyryl-CoA Dehydrogenase, subunit A, domain 2"/>
    <property type="match status" value="1"/>
</dbReference>
<dbReference type="PANTHER" id="PTHR43884">
    <property type="entry name" value="ACYL-COA DEHYDROGENASE"/>
    <property type="match status" value="1"/>
</dbReference>
<name>A0A089XAP1_STRGA</name>
<evidence type="ECO:0000313" key="5">
    <source>
        <dbReference type="Proteomes" id="UP000029482"/>
    </source>
</evidence>
<dbReference type="SUPFAM" id="SSF56645">
    <property type="entry name" value="Acyl-CoA dehydrogenase NM domain-like"/>
    <property type="match status" value="1"/>
</dbReference>
<dbReference type="RefSeq" id="WP_052413876.1">
    <property type="nucleotide sequence ID" value="NZ_CP009438.1"/>
</dbReference>
<dbReference type="OrthoDB" id="3404950at2"/>
<dbReference type="GO" id="GO:0003995">
    <property type="term" value="F:acyl-CoA dehydrogenase activity"/>
    <property type="evidence" value="ECO:0007669"/>
    <property type="project" value="TreeGrafter"/>
</dbReference>